<gene>
    <name evidence="2" type="ORF">B0H17DRAFT_1149259</name>
</gene>
<dbReference type="AlphaFoldDB" id="A0AAD7FQW7"/>
<comment type="caution">
    <text evidence="2">The sequence shown here is derived from an EMBL/GenBank/DDBJ whole genome shotgun (WGS) entry which is preliminary data.</text>
</comment>
<organism evidence="2 3">
    <name type="scientific">Mycena rosella</name>
    <name type="common">Pink bonnet</name>
    <name type="synonym">Agaricus rosellus</name>
    <dbReference type="NCBI Taxonomy" id="1033263"/>
    <lineage>
        <taxon>Eukaryota</taxon>
        <taxon>Fungi</taxon>
        <taxon>Dikarya</taxon>
        <taxon>Basidiomycota</taxon>
        <taxon>Agaricomycotina</taxon>
        <taxon>Agaricomycetes</taxon>
        <taxon>Agaricomycetidae</taxon>
        <taxon>Agaricales</taxon>
        <taxon>Marasmiineae</taxon>
        <taxon>Mycenaceae</taxon>
        <taxon>Mycena</taxon>
    </lineage>
</organism>
<dbReference type="EMBL" id="JARKIE010000444">
    <property type="protein sequence ID" value="KAJ7638086.1"/>
    <property type="molecule type" value="Genomic_DNA"/>
</dbReference>
<accession>A0AAD7FQW7</accession>
<evidence type="ECO:0000313" key="3">
    <source>
        <dbReference type="Proteomes" id="UP001221757"/>
    </source>
</evidence>
<sequence>MSEHPQQIVKGTVNIVTLHPSSPILLWRWVQWAQKGFAGARWSRPSHKCDPQQTHLIKAHTRLITRRTISYCPYTPANPTFKFLVWAKTTTQICIDGTRIRGGVVEWGFIGSTSMGIDWPLVTIDGHGMPSMIIDVHAWPCMATGVFSSTAGHTLALRIARENTLVLLPGGSMIRTTPWELTIGPSGQPWFLLWLLQDPGLSLWRLDPVPDKILRFGPPRLDPKRTKIGTQLPNARSHGRTESQGAGPPAGIIFCSSFV</sequence>
<proteinExistence type="predicted"/>
<dbReference type="Proteomes" id="UP001221757">
    <property type="component" value="Unassembled WGS sequence"/>
</dbReference>
<feature type="region of interest" description="Disordered" evidence="1">
    <location>
        <begin position="220"/>
        <end position="248"/>
    </location>
</feature>
<evidence type="ECO:0000256" key="1">
    <source>
        <dbReference type="SAM" id="MobiDB-lite"/>
    </source>
</evidence>
<name>A0AAD7FQW7_MYCRO</name>
<evidence type="ECO:0000313" key="2">
    <source>
        <dbReference type="EMBL" id="KAJ7638086.1"/>
    </source>
</evidence>
<reference evidence="2" key="1">
    <citation type="submission" date="2023-03" db="EMBL/GenBank/DDBJ databases">
        <title>Massive genome expansion in bonnet fungi (Mycena s.s.) driven by repeated elements and novel gene families across ecological guilds.</title>
        <authorList>
            <consortium name="Lawrence Berkeley National Laboratory"/>
            <person name="Harder C.B."/>
            <person name="Miyauchi S."/>
            <person name="Viragh M."/>
            <person name="Kuo A."/>
            <person name="Thoen E."/>
            <person name="Andreopoulos B."/>
            <person name="Lu D."/>
            <person name="Skrede I."/>
            <person name="Drula E."/>
            <person name="Henrissat B."/>
            <person name="Morin E."/>
            <person name="Kohler A."/>
            <person name="Barry K."/>
            <person name="LaButti K."/>
            <person name="Morin E."/>
            <person name="Salamov A."/>
            <person name="Lipzen A."/>
            <person name="Mereny Z."/>
            <person name="Hegedus B."/>
            <person name="Baldrian P."/>
            <person name="Stursova M."/>
            <person name="Weitz H."/>
            <person name="Taylor A."/>
            <person name="Grigoriev I.V."/>
            <person name="Nagy L.G."/>
            <person name="Martin F."/>
            <person name="Kauserud H."/>
        </authorList>
    </citation>
    <scope>NUCLEOTIDE SEQUENCE</scope>
    <source>
        <strain evidence="2">CBHHK067</strain>
    </source>
</reference>
<keyword evidence="3" id="KW-1185">Reference proteome</keyword>
<protein>
    <submittedName>
        <fullName evidence="2">Uncharacterized protein</fullName>
    </submittedName>
</protein>